<evidence type="ECO:0000313" key="6">
    <source>
        <dbReference type="Proteomes" id="UP001321498"/>
    </source>
</evidence>
<reference evidence="6" key="1">
    <citation type="journal article" date="2019" name="Int. J. Syst. Evol. Microbiol.">
        <title>The Global Catalogue of Microorganisms (GCM) 10K type strain sequencing project: providing services to taxonomists for standard genome sequencing and annotation.</title>
        <authorList>
            <consortium name="The Broad Institute Genomics Platform"/>
            <consortium name="The Broad Institute Genome Sequencing Center for Infectious Disease"/>
            <person name="Wu L."/>
            <person name="Ma J."/>
        </authorList>
    </citation>
    <scope>NUCLEOTIDE SEQUENCE [LARGE SCALE GENOMIC DNA]</scope>
    <source>
        <strain evidence="6">NBRC 108725</strain>
    </source>
</reference>
<protein>
    <submittedName>
        <fullName evidence="5">AraC family transcriptional regulator</fullName>
    </submittedName>
</protein>
<evidence type="ECO:0000313" key="5">
    <source>
        <dbReference type="EMBL" id="BDZ44626.1"/>
    </source>
</evidence>
<dbReference type="InterPro" id="IPR050204">
    <property type="entry name" value="AraC_XylS_family_regulators"/>
</dbReference>
<evidence type="ECO:0000256" key="3">
    <source>
        <dbReference type="ARBA" id="ARBA00023163"/>
    </source>
</evidence>
<dbReference type="PROSITE" id="PS01124">
    <property type="entry name" value="HTH_ARAC_FAMILY_2"/>
    <property type="match status" value="1"/>
</dbReference>
<keyword evidence="1" id="KW-0805">Transcription regulation</keyword>
<dbReference type="PANTHER" id="PTHR46796">
    <property type="entry name" value="HTH-TYPE TRANSCRIPTIONAL ACTIVATOR RHAS-RELATED"/>
    <property type="match status" value="1"/>
</dbReference>
<dbReference type="InterPro" id="IPR003313">
    <property type="entry name" value="AraC-bd"/>
</dbReference>
<dbReference type="Pfam" id="PF02311">
    <property type="entry name" value="AraC_binding"/>
    <property type="match status" value="1"/>
</dbReference>
<name>A0ABN6XLV8_9MICO</name>
<dbReference type="InterPro" id="IPR009057">
    <property type="entry name" value="Homeodomain-like_sf"/>
</dbReference>
<dbReference type="Pfam" id="PF12833">
    <property type="entry name" value="HTH_18"/>
    <property type="match status" value="1"/>
</dbReference>
<dbReference type="SUPFAM" id="SSF51215">
    <property type="entry name" value="Regulatory protein AraC"/>
    <property type="match status" value="1"/>
</dbReference>
<keyword evidence="6" id="KW-1185">Reference proteome</keyword>
<evidence type="ECO:0000256" key="1">
    <source>
        <dbReference type="ARBA" id="ARBA00023015"/>
    </source>
</evidence>
<dbReference type="InterPro" id="IPR037923">
    <property type="entry name" value="HTH-like"/>
</dbReference>
<keyword evidence="2" id="KW-0238">DNA-binding</keyword>
<feature type="domain" description="HTH araC/xylS-type" evidence="4">
    <location>
        <begin position="172"/>
        <end position="269"/>
    </location>
</feature>
<dbReference type="SUPFAM" id="SSF46689">
    <property type="entry name" value="Homeodomain-like"/>
    <property type="match status" value="1"/>
</dbReference>
<dbReference type="Gene3D" id="1.10.10.60">
    <property type="entry name" value="Homeodomain-like"/>
    <property type="match status" value="1"/>
</dbReference>
<gene>
    <name evidence="5" type="ORF">GCM10025866_05350</name>
</gene>
<evidence type="ECO:0000256" key="2">
    <source>
        <dbReference type="ARBA" id="ARBA00023125"/>
    </source>
</evidence>
<dbReference type="PANTHER" id="PTHR46796:SF2">
    <property type="entry name" value="TRANSCRIPTIONAL REGULATORY PROTEIN"/>
    <property type="match status" value="1"/>
</dbReference>
<dbReference type="SMART" id="SM00342">
    <property type="entry name" value="HTH_ARAC"/>
    <property type="match status" value="1"/>
</dbReference>
<accession>A0ABN6XLV8</accession>
<dbReference type="EMBL" id="AP027731">
    <property type="protein sequence ID" value="BDZ44626.1"/>
    <property type="molecule type" value="Genomic_DNA"/>
</dbReference>
<evidence type="ECO:0000259" key="4">
    <source>
        <dbReference type="PROSITE" id="PS01124"/>
    </source>
</evidence>
<dbReference type="InterPro" id="IPR018060">
    <property type="entry name" value="HTH_AraC"/>
</dbReference>
<proteinExistence type="predicted"/>
<organism evidence="5 6">
    <name type="scientific">Naasia aerilata</name>
    <dbReference type="NCBI Taxonomy" id="1162966"/>
    <lineage>
        <taxon>Bacteria</taxon>
        <taxon>Bacillati</taxon>
        <taxon>Actinomycetota</taxon>
        <taxon>Actinomycetes</taxon>
        <taxon>Micrococcales</taxon>
        <taxon>Microbacteriaceae</taxon>
        <taxon>Naasia</taxon>
    </lineage>
</organism>
<dbReference type="Proteomes" id="UP001321498">
    <property type="component" value="Chromosome"/>
</dbReference>
<keyword evidence="3" id="KW-0804">Transcription</keyword>
<sequence>MYVLDMSTGERVRAWRPAVPQVSEVLHARFVGHSYPAHTHAEWTLLLVDSGEVAYRLDRHDLRTGGALVTLLPPGVPHDGQSAQPSVGFQKRVAYLTEDWLGAGAVGRAVDRPAIQRADVLEGVRRLHAALATPGEELAAESLVHRTAELVRAHLGSTPLDTGPRADRGLARRFREVLDADPIAPPTLVAAGALLGVHPSSLSRVFARAYGLPPHRYVTGRRVDLARHLLLDGASPADAAALAGFSDQAHLTRHFRRTLGVTPAAFARSGAHRGLVA</sequence>